<keyword evidence="1" id="KW-0863">Zinc-finger</keyword>
<reference evidence="3 4" key="1">
    <citation type="journal article" date="2018" name="Front. Plant Sci.">
        <title>Red Clover (Trifolium pratense) and Zigzag Clover (T. medium) - A Picture of Genomic Similarities and Differences.</title>
        <authorList>
            <person name="Dluhosova J."/>
            <person name="Istvanek J."/>
            <person name="Nedelnik J."/>
            <person name="Repkova J."/>
        </authorList>
    </citation>
    <scope>NUCLEOTIDE SEQUENCE [LARGE SCALE GENOMIC DNA]</scope>
    <source>
        <strain evidence="4">cv. 10/8</strain>
        <tissue evidence="3">Leaf</tissue>
    </source>
</reference>
<dbReference type="Proteomes" id="UP000265520">
    <property type="component" value="Unassembled WGS sequence"/>
</dbReference>
<dbReference type="Pfam" id="PF00098">
    <property type="entry name" value="zf-CCHC"/>
    <property type="match status" value="1"/>
</dbReference>
<accession>A0A392SHL8</accession>
<protein>
    <submittedName>
        <fullName evidence="3">Cellular nucleic acid-binding protein</fullName>
    </submittedName>
</protein>
<dbReference type="GO" id="GO:0003676">
    <property type="term" value="F:nucleic acid binding"/>
    <property type="evidence" value="ECO:0007669"/>
    <property type="project" value="InterPro"/>
</dbReference>
<dbReference type="GO" id="GO:0008270">
    <property type="term" value="F:zinc ion binding"/>
    <property type="evidence" value="ECO:0007669"/>
    <property type="project" value="UniProtKB-KW"/>
</dbReference>
<organism evidence="3 4">
    <name type="scientific">Trifolium medium</name>
    <dbReference type="NCBI Taxonomy" id="97028"/>
    <lineage>
        <taxon>Eukaryota</taxon>
        <taxon>Viridiplantae</taxon>
        <taxon>Streptophyta</taxon>
        <taxon>Embryophyta</taxon>
        <taxon>Tracheophyta</taxon>
        <taxon>Spermatophyta</taxon>
        <taxon>Magnoliopsida</taxon>
        <taxon>eudicotyledons</taxon>
        <taxon>Gunneridae</taxon>
        <taxon>Pentapetalae</taxon>
        <taxon>rosids</taxon>
        <taxon>fabids</taxon>
        <taxon>Fabales</taxon>
        <taxon>Fabaceae</taxon>
        <taxon>Papilionoideae</taxon>
        <taxon>50 kb inversion clade</taxon>
        <taxon>NPAAA clade</taxon>
        <taxon>Hologalegina</taxon>
        <taxon>IRL clade</taxon>
        <taxon>Trifolieae</taxon>
        <taxon>Trifolium</taxon>
    </lineage>
</organism>
<evidence type="ECO:0000313" key="4">
    <source>
        <dbReference type="Proteomes" id="UP000265520"/>
    </source>
</evidence>
<proteinExistence type="predicted"/>
<comment type="caution">
    <text evidence="3">The sequence shown here is derived from an EMBL/GenBank/DDBJ whole genome shotgun (WGS) entry which is preliminary data.</text>
</comment>
<evidence type="ECO:0000259" key="2">
    <source>
        <dbReference type="PROSITE" id="PS50158"/>
    </source>
</evidence>
<dbReference type="SUPFAM" id="SSF57756">
    <property type="entry name" value="Retrovirus zinc finger-like domains"/>
    <property type="match status" value="1"/>
</dbReference>
<dbReference type="AlphaFoldDB" id="A0A392SHL8"/>
<evidence type="ECO:0000256" key="1">
    <source>
        <dbReference type="PROSITE-ProRule" id="PRU00047"/>
    </source>
</evidence>
<dbReference type="SMART" id="SM00343">
    <property type="entry name" value="ZnF_C2HC"/>
    <property type="match status" value="2"/>
</dbReference>
<evidence type="ECO:0000313" key="3">
    <source>
        <dbReference type="EMBL" id="MCI47356.1"/>
    </source>
</evidence>
<name>A0A392SHL8_9FABA</name>
<keyword evidence="1" id="KW-0862">Zinc</keyword>
<dbReference type="InterPro" id="IPR001878">
    <property type="entry name" value="Znf_CCHC"/>
</dbReference>
<keyword evidence="1" id="KW-0479">Metal-binding</keyword>
<dbReference type="Gene3D" id="4.10.60.10">
    <property type="entry name" value="Zinc finger, CCHC-type"/>
    <property type="match status" value="1"/>
</dbReference>
<dbReference type="PROSITE" id="PS50158">
    <property type="entry name" value="ZF_CCHC"/>
    <property type="match status" value="1"/>
</dbReference>
<feature type="non-terminal residue" evidence="3">
    <location>
        <position position="53"/>
    </location>
</feature>
<sequence>MSYEYQKKLDKCLRCGRISHRTGACRGKLTCFNCGEDGHKSIQCKKPKKIMGK</sequence>
<dbReference type="EMBL" id="LXQA010371346">
    <property type="protein sequence ID" value="MCI47356.1"/>
    <property type="molecule type" value="Genomic_DNA"/>
</dbReference>
<keyword evidence="4" id="KW-1185">Reference proteome</keyword>
<feature type="domain" description="CCHC-type" evidence="2">
    <location>
        <begin position="31"/>
        <end position="46"/>
    </location>
</feature>
<dbReference type="InterPro" id="IPR036875">
    <property type="entry name" value="Znf_CCHC_sf"/>
</dbReference>